<dbReference type="SUPFAM" id="SSF53098">
    <property type="entry name" value="Ribonuclease H-like"/>
    <property type="match status" value="1"/>
</dbReference>
<evidence type="ECO:0000259" key="7">
    <source>
        <dbReference type="Pfam" id="PF05699"/>
    </source>
</evidence>
<comment type="subcellular location">
    <subcellularLocation>
        <location evidence="1">Nucleus</location>
    </subcellularLocation>
</comment>
<dbReference type="GO" id="GO:0046983">
    <property type="term" value="F:protein dimerization activity"/>
    <property type="evidence" value="ECO:0007669"/>
    <property type="project" value="InterPro"/>
</dbReference>
<evidence type="ECO:0000313" key="9">
    <source>
        <dbReference type="Proteomes" id="UP001218218"/>
    </source>
</evidence>
<evidence type="ECO:0000256" key="3">
    <source>
        <dbReference type="ARBA" id="ARBA00022771"/>
    </source>
</evidence>
<feature type="compositionally biased region" description="Acidic residues" evidence="6">
    <location>
        <begin position="312"/>
        <end position="332"/>
    </location>
</feature>
<evidence type="ECO:0000256" key="5">
    <source>
        <dbReference type="ARBA" id="ARBA00023242"/>
    </source>
</evidence>
<dbReference type="InterPro" id="IPR012337">
    <property type="entry name" value="RNaseH-like_sf"/>
</dbReference>
<feature type="compositionally biased region" description="Acidic residues" evidence="6">
    <location>
        <begin position="344"/>
        <end position="355"/>
    </location>
</feature>
<dbReference type="GO" id="GO:0005634">
    <property type="term" value="C:nucleus"/>
    <property type="evidence" value="ECO:0007669"/>
    <property type="project" value="UniProtKB-SubCell"/>
</dbReference>
<dbReference type="PANTHER" id="PTHR46481">
    <property type="entry name" value="ZINC FINGER BED DOMAIN-CONTAINING PROTEIN 4"/>
    <property type="match status" value="1"/>
</dbReference>
<keyword evidence="9" id="KW-1185">Reference proteome</keyword>
<feature type="region of interest" description="Disordered" evidence="6">
    <location>
        <begin position="296"/>
        <end position="355"/>
    </location>
</feature>
<dbReference type="GO" id="GO:0008270">
    <property type="term" value="F:zinc ion binding"/>
    <property type="evidence" value="ECO:0007669"/>
    <property type="project" value="UniProtKB-KW"/>
</dbReference>
<name>A0AAD6ZUM9_9AGAR</name>
<keyword evidence="4" id="KW-0862">Zinc</keyword>
<dbReference type="Proteomes" id="UP001218218">
    <property type="component" value="Unassembled WGS sequence"/>
</dbReference>
<keyword evidence="5" id="KW-0539">Nucleus</keyword>
<keyword evidence="3" id="KW-0863">Zinc-finger</keyword>
<gene>
    <name evidence="8" type="ORF">DFH08DRAFT_964676</name>
</gene>
<evidence type="ECO:0000256" key="1">
    <source>
        <dbReference type="ARBA" id="ARBA00004123"/>
    </source>
</evidence>
<comment type="caution">
    <text evidence="8">The sequence shown here is derived from an EMBL/GenBank/DDBJ whole genome shotgun (WGS) entry which is preliminary data.</text>
</comment>
<accession>A0AAD6ZUM9</accession>
<reference evidence="8" key="1">
    <citation type="submission" date="2023-03" db="EMBL/GenBank/DDBJ databases">
        <title>Massive genome expansion in bonnet fungi (Mycena s.s.) driven by repeated elements and novel gene families across ecological guilds.</title>
        <authorList>
            <consortium name="Lawrence Berkeley National Laboratory"/>
            <person name="Harder C.B."/>
            <person name="Miyauchi S."/>
            <person name="Viragh M."/>
            <person name="Kuo A."/>
            <person name="Thoen E."/>
            <person name="Andreopoulos B."/>
            <person name="Lu D."/>
            <person name="Skrede I."/>
            <person name="Drula E."/>
            <person name="Henrissat B."/>
            <person name="Morin E."/>
            <person name="Kohler A."/>
            <person name="Barry K."/>
            <person name="LaButti K."/>
            <person name="Morin E."/>
            <person name="Salamov A."/>
            <person name="Lipzen A."/>
            <person name="Mereny Z."/>
            <person name="Hegedus B."/>
            <person name="Baldrian P."/>
            <person name="Stursova M."/>
            <person name="Weitz H."/>
            <person name="Taylor A."/>
            <person name="Grigoriev I.V."/>
            <person name="Nagy L.G."/>
            <person name="Martin F."/>
            <person name="Kauserud H."/>
        </authorList>
    </citation>
    <scope>NUCLEOTIDE SEQUENCE</scope>
    <source>
        <strain evidence="8">CBHHK002</strain>
    </source>
</reference>
<dbReference type="EMBL" id="JARIHO010000029">
    <property type="protein sequence ID" value="KAJ7337718.1"/>
    <property type="molecule type" value="Genomic_DNA"/>
</dbReference>
<dbReference type="PANTHER" id="PTHR46481:SF10">
    <property type="entry name" value="ZINC FINGER BED DOMAIN-CONTAINING PROTEIN 39"/>
    <property type="match status" value="1"/>
</dbReference>
<dbReference type="InterPro" id="IPR008906">
    <property type="entry name" value="HATC_C_dom"/>
</dbReference>
<sequence>MEAAPLLGFADAFVSTIDLEDTVEEVEAFKAWISTLIDPDGVLKPPMCLLNIPLEQWNTIEATTNLGEAQHAWNNAQTGISMGVIESFKKYEELDIRRAEEIEIRKSTAVPQNARNEGKDVVKSCLASTTTTGPQDRNIFSSFTRTGQCPVKVTHRTHTQPEFHAHIMRWLAEANRPFKIMEDRELTVPNFVTLENYNGWVSFATDAWMSPNHRAFVAWTVHPQHEGQPLVFLLDIFEVPESHMGEILGWAGDNATVNDTQNTALGNNPNNSFQPQNHVRCFTHTLKLGIKSFLHPFQPPEKRKKGNSNTDDPSDGDSDTSSELSLELEDSSLSDLVNATDGDSLADDDGEEDKWDEMDEVEKAAIIGQMKQAKAVISQVRKFSFALVPSTAKALPPWHNTCSKKNMAVQLLPQDNLPLCKYELSDTNWMIVEDMVYTFEIFKQATLLFSSDNRSTIANVITTMDKIGDLITSTIALGLAKTMNKYYLATDMSNIYCIAMVLHLSLKLEYFRSRNWADNWITTAKELVSEEYEMYLTVGGGVDDVVEVDGDMASMSSSTADMSTSDWFGLLNLDLPSGALENNHLEQYLREPLEPGVTEPLKWWWARHHIWSELSRMALDYHSVPFERVFSRGCHLLVFTRNHLNAVSIHKLLRFGSWCQKDLVRDDNIIKGVEEVMGSKKCKAEDQTSGAVKKVRKS</sequence>
<proteinExistence type="predicted"/>
<organism evidence="8 9">
    <name type="scientific">Mycena albidolilacea</name>
    <dbReference type="NCBI Taxonomy" id="1033008"/>
    <lineage>
        <taxon>Eukaryota</taxon>
        <taxon>Fungi</taxon>
        <taxon>Dikarya</taxon>
        <taxon>Basidiomycota</taxon>
        <taxon>Agaricomycotina</taxon>
        <taxon>Agaricomycetes</taxon>
        <taxon>Agaricomycetidae</taxon>
        <taxon>Agaricales</taxon>
        <taxon>Marasmiineae</taxon>
        <taxon>Mycenaceae</taxon>
        <taxon>Mycena</taxon>
    </lineage>
</organism>
<evidence type="ECO:0000256" key="6">
    <source>
        <dbReference type="SAM" id="MobiDB-lite"/>
    </source>
</evidence>
<evidence type="ECO:0000256" key="4">
    <source>
        <dbReference type="ARBA" id="ARBA00022833"/>
    </source>
</evidence>
<dbReference type="InterPro" id="IPR052035">
    <property type="entry name" value="ZnF_BED_domain_contain"/>
</dbReference>
<dbReference type="Pfam" id="PF05699">
    <property type="entry name" value="Dimer_Tnp_hAT"/>
    <property type="match status" value="1"/>
</dbReference>
<evidence type="ECO:0000313" key="8">
    <source>
        <dbReference type="EMBL" id="KAJ7337718.1"/>
    </source>
</evidence>
<evidence type="ECO:0000256" key="2">
    <source>
        <dbReference type="ARBA" id="ARBA00022723"/>
    </source>
</evidence>
<keyword evidence="2" id="KW-0479">Metal-binding</keyword>
<protein>
    <submittedName>
        <fullName evidence="8">Ribonuclease H-like domain-containing protein</fullName>
    </submittedName>
</protein>
<feature type="domain" description="HAT C-terminal dimerisation" evidence="7">
    <location>
        <begin position="585"/>
        <end position="633"/>
    </location>
</feature>
<dbReference type="AlphaFoldDB" id="A0AAD6ZUM9"/>